<name>A0A1G7F542_9EURY</name>
<proteinExistence type="predicted"/>
<organism evidence="2 3">
    <name type="scientific">Halorientalis regularis</name>
    <dbReference type="NCBI Taxonomy" id="660518"/>
    <lineage>
        <taxon>Archaea</taxon>
        <taxon>Methanobacteriati</taxon>
        <taxon>Methanobacteriota</taxon>
        <taxon>Stenosarchaea group</taxon>
        <taxon>Halobacteria</taxon>
        <taxon>Halobacteriales</taxon>
        <taxon>Haloarculaceae</taxon>
        <taxon>Halorientalis</taxon>
    </lineage>
</organism>
<dbReference type="RefSeq" id="WP_092686433.1">
    <property type="nucleotide sequence ID" value="NZ_FNBK01000001.1"/>
</dbReference>
<feature type="region of interest" description="Disordered" evidence="1">
    <location>
        <begin position="92"/>
        <end position="177"/>
    </location>
</feature>
<dbReference type="STRING" id="660518.SAMN05216218_10129"/>
<keyword evidence="3" id="KW-1185">Reference proteome</keyword>
<dbReference type="AlphaFoldDB" id="A0A1G7F542"/>
<gene>
    <name evidence="2" type="ORF">SAMN05216218_10129</name>
</gene>
<dbReference type="Proteomes" id="UP000199076">
    <property type="component" value="Unassembled WGS sequence"/>
</dbReference>
<evidence type="ECO:0000313" key="3">
    <source>
        <dbReference type="Proteomes" id="UP000199076"/>
    </source>
</evidence>
<sequence>MIDRSRISAALLVVGAVLLIAPALAPVQPVLSHEVGGTITAERSDLRNEDIAVITYENLSDRGKELYERALRNGESYRVPVGEGASDFQYRLEPDAQPDDDSTRPYGPRTVAIERPDDPDFPVVEERIPERRPPEGAQRETGATGDSAGSSEQRAQGERERQRYNIVQPRLTQPPLTDSGNLLRFVSVLAGVVAVGGGGYLRSKP</sequence>
<evidence type="ECO:0000256" key="1">
    <source>
        <dbReference type="SAM" id="MobiDB-lite"/>
    </source>
</evidence>
<dbReference type="EMBL" id="FNBK01000001">
    <property type="protein sequence ID" value="SDE71002.1"/>
    <property type="molecule type" value="Genomic_DNA"/>
</dbReference>
<protein>
    <submittedName>
        <fullName evidence="2">Uncharacterized protein</fullName>
    </submittedName>
</protein>
<evidence type="ECO:0000313" key="2">
    <source>
        <dbReference type="EMBL" id="SDE71002.1"/>
    </source>
</evidence>
<accession>A0A1G7F542</accession>
<feature type="compositionally biased region" description="Basic and acidic residues" evidence="1">
    <location>
        <begin position="112"/>
        <end position="138"/>
    </location>
</feature>
<reference evidence="3" key="1">
    <citation type="submission" date="2016-10" db="EMBL/GenBank/DDBJ databases">
        <authorList>
            <person name="Varghese N."/>
            <person name="Submissions S."/>
        </authorList>
    </citation>
    <scope>NUCLEOTIDE SEQUENCE [LARGE SCALE GENOMIC DNA]</scope>
    <source>
        <strain evidence="3">IBRC-M 10760</strain>
    </source>
</reference>
<dbReference type="OrthoDB" id="237378at2157"/>